<sequence length="123" mass="13584">MLEVYGDTQLSIVGTVSELHQLGRIFHSVTEEVAVPVAAIADSPQRISELRIVPLVDATDRLAVDIENEITLVIGSNKQAFRVIGDNLVEYFEPNDISGTHFHLDCFAGDLNETDFGLVFEVR</sequence>
<gene>
    <name evidence="1" type="ORF">CMUST_12260</name>
</gene>
<evidence type="ECO:0000313" key="2">
    <source>
        <dbReference type="Proteomes" id="UP000035199"/>
    </source>
</evidence>
<dbReference type="EMBL" id="CP011542">
    <property type="protein sequence ID" value="AKK06760.1"/>
    <property type="molecule type" value="Genomic_DNA"/>
</dbReference>
<reference evidence="1 2" key="1">
    <citation type="journal article" date="2015" name="Genome Announc.">
        <title>Complete Genome Sequence of the Type Strain Corynebacterium mustelae DSM 45274, Isolated from Various Tissues of a Male Ferret with Lethal Sepsis.</title>
        <authorList>
            <person name="Ruckert C."/>
            <person name="Eimer J."/>
            <person name="Winkler A."/>
            <person name="Tauch A."/>
        </authorList>
    </citation>
    <scope>NUCLEOTIDE SEQUENCE [LARGE SCALE GENOMIC DNA]</scope>
    <source>
        <strain evidence="1 2">DSM 45274</strain>
    </source>
</reference>
<dbReference type="RefSeq" id="WP_047262730.1">
    <property type="nucleotide sequence ID" value="NZ_CP011542.1"/>
</dbReference>
<name>A0A0G3H1Z5_9CORY</name>
<dbReference type="PATRIC" id="fig|571915.4.peg.2616"/>
<dbReference type="STRING" id="571915.CMUST_12260"/>
<accession>A0A0G3H1Z5</accession>
<dbReference type="Proteomes" id="UP000035199">
    <property type="component" value="Chromosome"/>
</dbReference>
<evidence type="ECO:0000313" key="1">
    <source>
        <dbReference type="EMBL" id="AKK06760.1"/>
    </source>
</evidence>
<protein>
    <submittedName>
        <fullName evidence="1">Uncharacterized protein</fullName>
    </submittedName>
</protein>
<keyword evidence="2" id="KW-1185">Reference proteome</keyword>
<proteinExistence type="predicted"/>
<organism evidence="1 2">
    <name type="scientific">Corynebacterium mustelae</name>
    <dbReference type="NCBI Taxonomy" id="571915"/>
    <lineage>
        <taxon>Bacteria</taxon>
        <taxon>Bacillati</taxon>
        <taxon>Actinomycetota</taxon>
        <taxon>Actinomycetes</taxon>
        <taxon>Mycobacteriales</taxon>
        <taxon>Corynebacteriaceae</taxon>
        <taxon>Corynebacterium</taxon>
    </lineage>
</organism>
<reference evidence="2" key="2">
    <citation type="submission" date="2015-05" db="EMBL/GenBank/DDBJ databases">
        <title>Complete genome sequence of Corynebacterium mustelae DSM 45274, isolated from various tissues of a male ferret with lethal sepsis.</title>
        <authorList>
            <person name="Ruckert C."/>
            <person name="Albersmeier A."/>
            <person name="Winkler A."/>
            <person name="Tauch A."/>
        </authorList>
    </citation>
    <scope>NUCLEOTIDE SEQUENCE [LARGE SCALE GENOMIC DNA]</scope>
    <source>
        <strain evidence="2">DSM 45274</strain>
    </source>
</reference>
<dbReference type="KEGG" id="cmv:CMUST_12260"/>
<dbReference type="AlphaFoldDB" id="A0A0G3H1Z5"/>